<dbReference type="AlphaFoldDB" id="A0A3D8L3V7"/>
<gene>
    <name evidence="1" type="ORF">DXT99_23275</name>
</gene>
<sequence length="134" mass="15577">MNIFHNSFIKLDYEPTTDVLSVNMPTVNVVNMSEVKHTLEIIVEHVRSYDVKRLLVDARKTEIEIDEDIYTAIVSEFSRSLMATRLQKVARIVSSSTVRENVVKKVYGENKLTLEFKNFTDIAPAMEWLVQRER</sequence>
<name>A0A3D8L3V7_9BACT</name>
<dbReference type="RefSeq" id="WP_115567994.1">
    <property type="nucleotide sequence ID" value="NZ_QRGR01000036.1"/>
</dbReference>
<evidence type="ECO:0000313" key="2">
    <source>
        <dbReference type="Proteomes" id="UP000256708"/>
    </source>
</evidence>
<dbReference type="OrthoDB" id="852207at2"/>
<proteinExistence type="predicted"/>
<protein>
    <recommendedName>
        <fullName evidence="3">STAS/SEC14 domain-containing protein</fullName>
    </recommendedName>
</protein>
<dbReference type="Proteomes" id="UP000256708">
    <property type="component" value="Unassembled WGS sequence"/>
</dbReference>
<reference evidence="2" key="1">
    <citation type="submission" date="2018-08" db="EMBL/GenBank/DDBJ databases">
        <authorList>
            <person name="Liu Z.-W."/>
            <person name="Du Z.-J."/>
        </authorList>
    </citation>
    <scope>NUCLEOTIDE SEQUENCE [LARGE SCALE GENOMIC DNA]</scope>
    <source>
        <strain evidence="2">H4X</strain>
    </source>
</reference>
<organism evidence="1 2">
    <name type="scientific">Pontibacter diazotrophicus</name>
    <dbReference type="NCBI Taxonomy" id="1400979"/>
    <lineage>
        <taxon>Bacteria</taxon>
        <taxon>Pseudomonadati</taxon>
        <taxon>Bacteroidota</taxon>
        <taxon>Cytophagia</taxon>
        <taxon>Cytophagales</taxon>
        <taxon>Hymenobacteraceae</taxon>
        <taxon>Pontibacter</taxon>
    </lineage>
</organism>
<accession>A0A3D8L3V7</accession>
<comment type="caution">
    <text evidence="1">The sequence shown here is derived from an EMBL/GenBank/DDBJ whole genome shotgun (WGS) entry which is preliminary data.</text>
</comment>
<keyword evidence="2" id="KW-1185">Reference proteome</keyword>
<evidence type="ECO:0008006" key="3">
    <source>
        <dbReference type="Google" id="ProtNLM"/>
    </source>
</evidence>
<dbReference type="EMBL" id="QRGR01000036">
    <property type="protein sequence ID" value="RDV11947.1"/>
    <property type="molecule type" value="Genomic_DNA"/>
</dbReference>
<evidence type="ECO:0000313" key="1">
    <source>
        <dbReference type="EMBL" id="RDV11947.1"/>
    </source>
</evidence>